<protein>
    <submittedName>
        <fullName evidence="5">Outer membrane beta-barrel family protein</fullName>
    </submittedName>
</protein>
<dbReference type="PANTHER" id="PTHR40980">
    <property type="entry name" value="PLUG DOMAIN-CONTAINING PROTEIN"/>
    <property type="match status" value="1"/>
</dbReference>
<dbReference type="Proteomes" id="UP001232001">
    <property type="component" value="Chromosome"/>
</dbReference>
<dbReference type="PANTHER" id="PTHR40980:SF4">
    <property type="entry name" value="TONB-DEPENDENT RECEPTOR-LIKE BETA-BARREL DOMAIN-CONTAINING PROTEIN"/>
    <property type="match status" value="1"/>
</dbReference>
<feature type="domain" description="Outer membrane protein beta-barrel" evidence="4">
    <location>
        <begin position="370"/>
        <end position="761"/>
    </location>
</feature>
<dbReference type="Gene3D" id="2.40.170.20">
    <property type="entry name" value="TonB-dependent receptor, beta-barrel domain"/>
    <property type="match status" value="1"/>
</dbReference>
<dbReference type="SUPFAM" id="SSF49464">
    <property type="entry name" value="Carboxypeptidase regulatory domain-like"/>
    <property type="match status" value="1"/>
</dbReference>
<dbReference type="Pfam" id="PF13715">
    <property type="entry name" value="CarbopepD_reg_2"/>
    <property type="match status" value="1"/>
</dbReference>
<dbReference type="InterPro" id="IPR008969">
    <property type="entry name" value="CarboxyPept-like_regulatory"/>
</dbReference>
<dbReference type="EMBL" id="CP122539">
    <property type="protein sequence ID" value="WGH76884.1"/>
    <property type="molecule type" value="Genomic_DNA"/>
</dbReference>
<reference evidence="5 6" key="1">
    <citation type="submission" date="2023-04" db="EMBL/GenBank/DDBJ databases">
        <title>Tenacibaculum tangerinum sp. nov., isolated from sea tidal flat of South Korea.</title>
        <authorList>
            <person name="Lee S.H."/>
            <person name="Kim J.-J."/>
        </authorList>
    </citation>
    <scope>NUCLEOTIDE SEQUENCE [LARGE SCALE GENOMIC DNA]</scope>
    <source>
        <strain evidence="5 6">GRR-S3-23</strain>
    </source>
</reference>
<name>A0ABY8L667_9FLAO</name>
<proteinExistence type="predicted"/>
<dbReference type="InterPro" id="IPR036942">
    <property type="entry name" value="Beta-barrel_TonB_sf"/>
</dbReference>
<evidence type="ECO:0000313" key="6">
    <source>
        <dbReference type="Proteomes" id="UP001232001"/>
    </source>
</evidence>
<keyword evidence="2" id="KW-0472">Membrane</keyword>
<comment type="subcellular location">
    <subcellularLocation>
        <location evidence="1">Cell outer membrane</location>
    </subcellularLocation>
</comment>
<sequence>MKKYFTAFCLSLQIFCFSQVTLTGKVLNTNNEPIELADAVLIDYNKKIIAGVTTNDMGEFKLEVKTGVYTLKVSFLGYKIWNKIVDLTSDKEEIIHLLEDSTKLDEVQIETSNRTFSRSADRLIFDVKNSLIGKANGDMTELLNFTPSVIVEGESIQVLGKDGVRVLVNGRDLKLSGSSLTAFLRSLKASDIDSIELIQNPPAKYEAEGDIAIINILTKKKEVEFWNSNITGAYRQGYYGIASYNGAFNYNKKKFSFSTNVAGADGFSRGEEKNEIFYPDNFWNQETYYKYQTKYITTNISSEYRISSHLLVGAQYTGSFSEPNSTNNGNIRIQEKAQANNVTEVNNIGEEEGDKQFNAANFHAVINLTPKRVINIDFDYFDYERDQKSVVNSFFSPSGDESSISNSSLQNVSNFSSKIDVEYPFKNVSLNFGSKLSFSETNNHVFITGVVNFDQQSSFNYKEDVQALYASLSSSLGLSEWSFQSGLRMERTETFAKENMLGSEVKNDYVNFFPSIYINYKPNQLHNLSLNYSKRILRPRFDALNPFRIYTSPFSYSEGNPNLQPVLLTNIGLSHLYKNFLNTEIYFSQTKNGSGQVAVLDEDNLTQSITRLNYFDSYDVGLWVNYLYNKKKWWQSLNTFHIYYNESTSKIYPLTPKSVNGVVGILKTTNHFSIDKNNKTTIGFDFSYRFPNTSKELIYNYEQYILNAFVKYNVNNNLQMSLNANNILREYNFNNKSTRNQIEAIYKGYYDTQYVKFSINYNFGNKKVRRTNRKLGNKDEKNRT</sequence>
<organism evidence="5 6">
    <name type="scientific">Tenacibaculum tangerinum</name>
    <dbReference type="NCBI Taxonomy" id="3038772"/>
    <lineage>
        <taxon>Bacteria</taxon>
        <taxon>Pseudomonadati</taxon>
        <taxon>Bacteroidota</taxon>
        <taxon>Flavobacteriia</taxon>
        <taxon>Flavobacteriales</taxon>
        <taxon>Flavobacteriaceae</taxon>
        <taxon>Tenacibaculum</taxon>
    </lineage>
</organism>
<gene>
    <name evidence="5" type="ORF">P8625_07000</name>
</gene>
<keyword evidence="3" id="KW-0998">Cell outer membrane</keyword>
<dbReference type="Pfam" id="PF14905">
    <property type="entry name" value="OMP_b-brl_3"/>
    <property type="match status" value="1"/>
</dbReference>
<accession>A0ABY8L667</accession>
<keyword evidence="6" id="KW-1185">Reference proteome</keyword>
<evidence type="ECO:0000313" key="5">
    <source>
        <dbReference type="EMBL" id="WGH76884.1"/>
    </source>
</evidence>
<evidence type="ECO:0000259" key="4">
    <source>
        <dbReference type="Pfam" id="PF14905"/>
    </source>
</evidence>
<dbReference type="InterPro" id="IPR041700">
    <property type="entry name" value="OMP_b-brl_3"/>
</dbReference>
<dbReference type="RefSeq" id="WP_279652744.1">
    <property type="nucleotide sequence ID" value="NZ_CP122539.1"/>
</dbReference>
<evidence type="ECO:0000256" key="3">
    <source>
        <dbReference type="ARBA" id="ARBA00023237"/>
    </source>
</evidence>
<dbReference type="Gene3D" id="2.60.40.1120">
    <property type="entry name" value="Carboxypeptidase-like, regulatory domain"/>
    <property type="match status" value="1"/>
</dbReference>
<evidence type="ECO:0000256" key="2">
    <source>
        <dbReference type="ARBA" id="ARBA00023136"/>
    </source>
</evidence>
<evidence type="ECO:0000256" key="1">
    <source>
        <dbReference type="ARBA" id="ARBA00004442"/>
    </source>
</evidence>
<dbReference type="SUPFAM" id="SSF56935">
    <property type="entry name" value="Porins"/>
    <property type="match status" value="1"/>
</dbReference>